<evidence type="ECO:0000313" key="3">
    <source>
        <dbReference type="EMBL" id="KAF2639419.1"/>
    </source>
</evidence>
<keyword evidence="2" id="KW-0812">Transmembrane</keyword>
<evidence type="ECO:0000256" key="2">
    <source>
        <dbReference type="SAM" id="Phobius"/>
    </source>
</evidence>
<dbReference type="EMBL" id="MU006787">
    <property type="protein sequence ID" value="KAF2639419.1"/>
    <property type="molecule type" value="Genomic_DNA"/>
</dbReference>
<gene>
    <name evidence="3" type="ORF">P280DRAFT_61248</name>
</gene>
<keyword evidence="2" id="KW-0472">Membrane</keyword>
<keyword evidence="2" id="KW-1133">Transmembrane helix</keyword>
<feature type="region of interest" description="Disordered" evidence="1">
    <location>
        <begin position="374"/>
        <end position="401"/>
    </location>
</feature>
<feature type="compositionally biased region" description="Polar residues" evidence="1">
    <location>
        <begin position="376"/>
        <end position="385"/>
    </location>
</feature>
<dbReference type="InterPro" id="IPR036514">
    <property type="entry name" value="SGNH_hydro_sf"/>
</dbReference>
<accession>A0A6A6RV11</accession>
<evidence type="ECO:0000313" key="4">
    <source>
        <dbReference type="Proteomes" id="UP000799753"/>
    </source>
</evidence>
<sequence length="401" mass="45713">MRFLNRLHACFIATVLFVLYFWLRPNDYMQDNIQRVWNGRAHRVVVFGDDWSDTGSYRVAAPPRALARDRDPLQGERWVEGLCEDLNCDFIDNFARSAPSNVKMNTVGSVVNADIFANATSDGRSETLMLFDFKTQVEQFIAWEEKRGQIPARLRTVDEWTVFTVFFGTWDLLEYSALENEKAIQAIDRSVVELMRNLDILADHVDGPVKVVIPRLMDVTFLPRYSNRKNESTTVYAMDQHQSVFLWTYWNQVLSQAMVEWSRGDLYVPDLHGIVMNQVRAKQLYSQQITDATGYGKQEPLFDDVKQPCLTTSTNTNGTAGQLQAPGIEMCSEPTRHLFWNDLLLSGPAHQLIGTEAARLVRSNVTINIAAREKAQQQQDSVASHKNQRKGDGNLKLPPGY</sequence>
<name>A0A6A6RV11_9PLEO</name>
<dbReference type="Gene3D" id="3.40.50.1110">
    <property type="entry name" value="SGNH hydrolase"/>
    <property type="match status" value="1"/>
</dbReference>
<protein>
    <recommendedName>
        <fullName evidence="5">SGNH hydrolase</fullName>
    </recommendedName>
</protein>
<dbReference type="Proteomes" id="UP000799753">
    <property type="component" value="Unassembled WGS sequence"/>
</dbReference>
<feature type="transmembrane region" description="Helical" evidence="2">
    <location>
        <begin position="7"/>
        <end position="23"/>
    </location>
</feature>
<evidence type="ECO:0000256" key="1">
    <source>
        <dbReference type="SAM" id="MobiDB-lite"/>
    </source>
</evidence>
<proteinExistence type="predicted"/>
<organism evidence="3 4">
    <name type="scientific">Massarina eburnea CBS 473.64</name>
    <dbReference type="NCBI Taxonomy" id="1395130"/>
    <lineage>
        <taxon>Eukaryota</taxon>
        <taxon>Fungi</taxon>
        <taxon>Dikarya</taxon>
        <taxon>Ascomycota</taxon>
        <taxon>Pezizomycotina</taxon>
        <taxon>Dothideomycetes</taxon>
        <taxon>Pleosporomycetidae</taxon>
        <taxon>Pleosporales</taxon>
        <taxon>Massarineae</taxon>
        <taxon>Massarinaceae</taxon>
        <taxon>Massarina</taxon>
    </lineage>
</organism>
<reference evidence="3" key="1">
    <citation type="journal article" date="2020" name="Stud. Mycol.">
        <title>101 Dothideomycetes genomes: a test case for predicting lifestyles and emergence of pathogens.</title>
        <authorList>
            <person name="Haridas S."/>
            <person name="Albert R."/>
            <person name="Binder M."/>
            <person name="Bloem J."/>
            <person name="Labutti K."/>
            <person name="Salamov A."/>
            <person name="Andreopoulos B."/>
            <person name="Baker S."/>
            <person name="Barry K."/>
            <person name="Bills G."/>
            <person name="Bluhm B."/>
            <person name="Cannon C."/>
            <person name="Castanera R."/>
            <person name="Culley D."/>
            <person name="Daum C."/>
            <person name="Ezra D."/>
            <person name="Gonzalez J."/>
            <person name="Henrissat B."/>
            <person name="Kuo A."/>
            <person name="Liang C."/>
            <person name="Lipzen A."/>
            <person name="Lutzoni F."/>
            <person name="Magnuson J."/>
            <person name="Mondo S."/>
            <person name="Nolan M."/>
            <person name="Ohm R."/>
            <person name="Pangilinan J."/>
            <person name="Park H.-J."/>
            <person name="Ramirez L."/>
            <person name="Alfaro M."/>
            <person name="Sun H."/>
            <person name="Tritt A."/>
            <person name="Yoshinaga Y."/>
            <person name="Zwiers L.-H."/>
            <person name="Turgeon B."/>
            <person name="Goodwin S."/>
            <person name="Spatafora J."/>
            <person name="Crous P."/>
            <person name="Grigoriev I."/>
        </authorList>
    </citation>
    <scope>NUCLEOTIDE SEQUENCE</scope>
    <source>
        <strain evidence="3">CBS 473.64</strain>
    </source>
</reference>
<dbReference type="AlphaFoldDB" id="A0A6A6RV11"/>
<keyword evidence="4" id="KW-1185">Reference proteome</keyword>
<dbReference type="OrthoDB" id="5278722at2759"/>
<evidence type="ECO:0008006" key="5">
    <source>
        <dbReference type="Google" id="ProtNLM"/>
    </source>
</evidence>